<dbReference type="Proteomes" id="UP000235023">
    <property type="component" value="Unassembled WGS sequence"/>
</dbReference>
<evidence type="ECO:0000313" key="1">
    <source>
        <dbReference type="EMBL" id="PLN78881.1"/>
    </source>
</evidence>
<accession>A0A2J5HNV8</accession>
<organism evidence="1 2">
    <name type="scientific">Aspergillus taichungensis</name>
    <dbReference type="NCBI Taxonomy" id="482145"/>
    <lineage>
        <taxon>Eukaryota</taxon>
        <taxon>Fungi</taxon>
        <taxon>Dikarya</taxon>
        <taxon>Ascomycota</taxon>
        <taxon>Pezizomycotina</taxon>
        <taxon>Eurotiomycetes</taxon>
        <taxon>Eurotiomycetidae</taxon>
        <taxon>Eurotiales</taxon>
        <taxon>Aspergillaceae</taxon>
        <taxon>Aspergillus</taxon>
        <taxon>Aspergillus subgen. Circumdati</taxon>
    </lineage>
</organism>
<dbReference type="AlphaFoldDB" id="A0A2J5HNV8"/>
<dbReference type="EMBL" id="KZ559569">
    <property type="protein sequence ID" value="PLN78881.1"/>
    <property type="molecule type" value="Genomic_DNA"/>
</dbReference>
<keyword evidence="2" id="KW-1185">Reference proteome</keyword>
<sequence length="74" mass="8139">MRFPQILQIETVESENHRQESSSSTASLTLPAVPPSCLFPPWFPVGSATNPVSSLLFLLFFSSLIHLPDLVCPI</sequence>
<reference evidence="2" key="1">
    <citation type="submission" date="2017-12" db="EMBL/GenBank/DDBJ databases">
        <authorList>
            <consortium name="DOE Joint Genome Institute"/>
            <person name="Mondo S.J."/>
            <person name="Kjaerbolling I."/>
            <person name="Vesth T.C."/>
            <person name="Frisvad J.C."/>
            <person name="Nybo J.L."/>
            <person name="Theobald S."/>
            <person name="Kuo A."/>
            <person name="Bowyer P."/>
            <person name="Matsuda Y."/>
            <person name="Lyhne E.K."/>
            <person name="Kogle M.E."/>
            <person name="Clum A."/>
            <person name="Lipzen A."/>
            <person name="Salamov A."/>
            <person name="Ngan C.Y."/>
            <person name="Daum C."/>
            <person name="Chiniquy J."/>
            <person name="Barry K."/>
            <person name="LaButti K."/>
            <person name="Haridas S."/>
            <person name="Simmons B.A."/>
            <person name="Magnuson J.K."/>
            <person name="Mortensen U.H."/>
            <person name="Larsen T.O."/>
            <person name="Grigoriev I.V."/>
            <person name="Baker S.E."/>
            <person name="Andersen M.R."/>
            <person name="Nordberg H.P."/>
            <person name="Cantor M.N."/>
            <person name="Hua S.X."/>
        </authorList>
    </citation>
    <scope>NUCLEOTIDE SEQUENCE [LARGE SCALE GENOMIC DNA]</scope>
    <source>
        <strain evidence="2">IBT 19404</strain>
    </source>
</reference>
<evidence type="ECO:0000313" key="2">
    <source>
        <dbReference type="Proteomes" id="UP000235023"/>
    </source>
</evidence>
<proteinExistence type="predicted"/>
<protein>
    <submittedName>
        <fullName evidence="1">Uncharacterized protein</fullName>
    </submittedName>
</protein>
<feature type="non-terminal residue" evidence="1">
    <location>
        <position position="74"/>
    </location>
</feature>
<gene>
    <name evidence="1" type="ORF">BDW42DRAFT_174070</name>
</gene>
<name>A0A2J5HNV8_9EURO</name>